<protein>
    <submittedName>
        <fullName evidence="11">CRISPR-associated helicase Cas3</fullName>
    </submittedName>
</protein>
<dbReference type="Gene3D" id="3.40.50.300">
    <property type="entry name" value="P-loop containing nucleotide triphosphate hydrolases"/>
    <property type="match status" value="2"/>
</dbReference>
<dbReference type="Gene3D" id="1.10.3210.30">
    <property type="match status" value="1"/>
</dbReference>
<dbReference type="SMART" id="SM00490">
    <property type="entry name" value="HELICc"/>
    <property type="match status" value="1"/>
</dbReference>
<evidence type="ECO:0000256" key="7">
    <source>
        <dbReference type="ARBA" id="ARBA00022806"/>
    </source>
</evidence>
<dbReference type="GO" id="GO:0016787">
    <property type="term" value="F:hydrolase activity"/>
    <property type="evidence" value="ECO:0007669"/>
    <property type="project" value="UniProtKB-KW"/>
</dbReference>
<dbReference type="PANTHER" id="PTHR47963">
    <property type="entry name" value="DEAD-BOX ATP-DEPENDENT RNA HELICASE 47, MITOCHONDRIAL"/>
    <property type="match status" value="1"/>
</dbReference>
<evidence type="ECO:0000256" key="1">
    <source>
        <dbReference type="ARBA" id="ARBA00006847"/>
    </source>
</evidence>
<name>A0A3G9GL12_9NEIS</name>
<dbReference type="InterPro" id="IPR001650">
    <property type="entry name" value="Helicase_C-like"/>
</dbReference>
<comment type="similarity">
    <text evidence="1">In the N-terminal section; belongs to the CRISPR-associated nuclease Cas3-HD family.</text>
</comment>
<evidence type="ECO:0000256" key="8">
    <source>
        <dbReference type="ARBA" id="ARBA00022840"/>
    </source>
</evidence>
<accession>A0A3G9GL12</accession>
<keyword evidence="8" id="KW-0067">ATP-binding</keyword>
<dbReference type="Pfam" id="PF22590">
    <property type="entry name" value="Cas3-like_C_2"/>
    <property type="match status" value="1"/>
</dbReference>
<keyword evidence="4" id="KW-0479">Metal-binding</keyword>
<dbReference type="NCBIfam" id="TIGR01596">
    <property type="entry name" value="cas3_HD"/>
    <property type="match status" value="1"/>
</dbReference>
<dbReference type="Proteomes" id="UP000198290">
    <property type="component" value="Chromosome"/>
</dbReference>
<dbReference type="InterPro" id="IPR006483">
    <property type="entry name" value="CRISPR-assoc_Cas3_HD"/>
</dbReference>
<evidence type="ECO:0000256" key="3">
    <source>
        <dbReference type="ARBA" id="ARBA00022722"/>
    </source>
</evidence>
<dbReference type="SUPFAM" id="SSF52540">
    <property type="entry name" value="P-loop containing nucleoside triphosphate hydrolases"/>
    <property type="match status" value="1"/>
</dbReference>
<reference evidence="12" key="3">
    <citation type="journal article" date="2017" name="Plant Physiol. Biochem.">
        <title>Differential oxidative and antioxidative response of duckweed Lemna minor toward plant growth promoting/inhibiting bacteria.</title>
        <authorList>
            <person name="Ishizawa H."/>
            <person name="Kuroda M."/>
            <person name="Morikawa M."/>
            <person name="Ike M."/>
        </authorList>
    </citation>
    <scope>NUCLEOTIDE SEQUENCE [LARGE SCALE GENOMIC DNA]</scope>
    <source>
        <strain evidence="12">H3</strain>
    </source>
</reference>
<dbReference type="InterPro" id="IPR006474">
    <property type="entry name" value="Helicase_Cas3_CRISPR-ass_core"/>
</dbReference>
<keyword evidence="5" id="KW-0547">Nucleotide-binding</keyword>
<dbReference type="GO" id="GO:0051607">
    <property type="term" value="P:defense response to virus"/>
    <property type="evidence" value="ECO:0007669"/>
    <property type="project" value="UniProtKB-KW"/>
</dbReference>
<dbReference type="InterPro" id="IPR050547">
    <property type="entry name" value="DEAD_box_RNA_helicases"/>
</dbReference>
<keyword evidence="9" id="KW-0051">Antiviral defense</keyword>
<evidence type="ECO:0000256" key="9">
    <source>
        <dbReference type="ARBA" id="ARBA00023118"/>
    </source>
</evidence>
<sequence>MLDVAAVASAVLDYSPHPPQQLADWFGLPVPSVKRWLAMLVGLHDFGKAIPGFQAKWEAGKRADQQAGLAFLPEICLAADRHDLASAALLPRLLLAQGLPADWAAGVVQAVSAHHGFNFVDVQGARPLHEPDIWQQTRQQIFTAYWQTLAPASLPQDQALSLVAVQWLAGLTSVCDWIGSNSEWFPAGERAVTLDGHFALARSIAWRVLSERDKLGWPPQLALLQQPAASCDALITQMLGSKVPVSARPLQRLADTLLARGQGASLLLVEAPMGEGKTELAFLASLRLQAREQHRGLYLALPTQATGNAIFERALQFLRAFAGNAPLDIQLAHGGAAMNETVTRLRDIWGASRDEAVVSAAWFAQKRRGLLSPYAVGTVDQGLFGVMNVKHHFVRLWGLANKVVVLDEVHAYDAYTSSLIETLLRWLKALGCSVILMSATLPEAKRVALLRAWGIGSPVPDYPYPRVMLADAQGVRGDTFTPRRQAPIAVSGLDESLDSIASLALAAVRDGGCGAVIVNTVDRAQQLYRRLADQLPIGTVLQIFHARFPADERQAIEQAVLATFGAKGQRPARALLLATQVAEQSLDIDFDFLISDLAPVDLLLQRAGRLHRHQRDERPAAHQQPHLHVAGLLAERLPDLQTTAWGKVYGDYLCLVTWAILLQEPLWRLPEDIDRLVQAVYAPWPKLPALAADIVQKIEDVSRIEHQALTNLHAQLARHIAIDPRELPEYAYHDKPHGADEDDTLALRNQTRLGSDSVTAIPLWVDGAGQWCLQADSPSFNPQLPVSDALARQLYARQLRIANPVLLKHLLAQAPCPAFADHPLLAHCQPLLLQDGVCSVGGIKVMLTPDLGLQYCKETTV</sequence>
<reference evidence="11 12" key="2">
    <citation type="journal article" date="2017" name="Genome Announc.">
        <title>Draft genome sequence of Aquitalea magnusonii strain H3, a plant growth-promoting bacterium of duckweed Lemna minor.</title>
        <authorList>
            <person name="Ishizawa H."/>
            <person name="Kuroda M."/>
            <person name="Ike M."/>
        </authorList>
    </citation>
    <scope>NUCLEOTIDE SEQUENCE [LARGE SCALE GENOMIC DNA]</scope>
    <source>
        <strain evidence="11 12">H3</strain>
    </source>
</reference>
<evidence type="ECO:0000313" key="12">
    <source>
        <dbReference type="Proteomes" id="UP000198290"/>
    </source>
</evidence>
<dbReference type="AlphaFoldDB" id="A0A3G9GL12"/>
<dbReference type="KEGG" id="amah:DLM_2395"/>
<evidence type="ECO:0000256" key="6">
    <source>
        <dbReference type="ARBA" id="ARBA00022801"/>
    </source>
</evidence>
<dbReference type="Pfam" id="PF18019">
    <property type="entry name" value="Cas3_HD"/>
    <property type="match status" value="1"/>
</dbReference>
<keyword evidence="12" id="KW-1185">Reference proteome</keyword>
<dbReference type="GO" id="GO:0004518">
    <property type="term" value="F:nuclease activity"/>
    <property type="evidence" value="ECO:0007669"/>
    <property type="project" value="UniProtKB-KW"/>
</dbReference>
<dbReference type="Pfam" id="PF18395">
    <property type="entry name" value="Cas3_C"/>
    <property type="match status" value="1"/>
</dbReference>
<dbReference type="InterPro" id="IPR027417">
    <property type="entry name" value="P-loop_NTPase"/>
</dbReference>
<evidence type="ECO:0000313" key="11">
    <source>
        <dbReference type="EMBL" id="BBF86006.1"/>
    </source>
</evidence>
<gene>
    <name evidence="11" type="ORF">DLM_2395</name>
</gene>
<dbReference type="GO" id="GO:0046872">
    <property type="term" value="F:metal ion binding"/>
    <property type="evidence" value="ECO:0007669"/>
    <property type="project" value="UniProtKB-KW"/>
</dbReference>
<feature type="domain" description="HD Cas3-type" evidence="10">
    <location>
        <begin position="1"/>
        <end position="178"/>
    </location>
</feature>
<dbReference type="InterPro" id="IPR054712">
    <property type="entry name" value="Cas3-like_dom"/>
</dbReference>
<dbReference type="CDD" id="cd09641">
    <property type="entry name" value="Cas3''_I"/>
    <property type="match status" value="1"/>
</dbReference>
<comment type="similarity">
    <text evidence="2">In the central section; belongs to the CRISPR-associated helicase Cas3 family.</text>
</comment>
<evidence type="ECO:0000256" key="5">
    <source>
        <dbReference type="ARBA" id="ARBA00022741"/>
    </source>
</evidence>
<dbReference type="InterPro" id="IPR038257">
    <property type="entry name" value="CRISPR-assoc_Cas3_HD_sf"/>
</dbReference>
<dbReference type="EMBL" id="AP018823">
    <property type="protein sequence ID" value="BBF86006.1"/>
    <property type="molecule type" value="Genomic_DNA"/>
</dbReference>
<dbReference type="Pfam" id="PF00270">
    <property type="entry name" value="DEAD"/>
    <property type="match status" value="1"/>
</dbReference>
<dbReference type="PANTHER" id="PTHR47963:SF9">
    <property type="entry name" value="CRISPR-ASSOCIATED ENDONUCLEASE_HELICASE CAS3"/>
    <property type="match status" value="1"/>
</dbReference>
<evidence type="ECO:0000259" key="10">
    <source>
        <dbReference type="PROSITE" id="PS51643"/>
    </source>
</evidence>
<dbReference type="PROSITE" id="PS51643">
    <property type="entry name" value="HD_CAS3"/>
    <property type="match status" value="1"/>
</dbReference>
<dbReference type="InterPro" id="IPR041372">
    <property type="entry name" value="Cas3_C"/>
</dbReference>
<dbReference type="InterPro" id="IPR011545">
    <property type="entry name" value="DEAD/DEAH_box_helicase_dom"/>
</dbReference>
<keyword evidence="3" id="KW-0540">Nuclease</keyword>
<evidence type="ECO:0000256" key="4">
    <source>
        <dbReference type="ARBA" id="ARBA00022723"/>
    </source>
</evidence>
<keyword evidence="6" id="KW-0378">Hydrolase</keyword>
<organism evidence="11 12">
    <name type="scientific">Aquitalea magnusonii</name>
    <dbReference type="NCBI Taxonomy" id="332411"/>
    <lineage>
        <taxon>Bacteria</taxon>
        <taxon>Pseudomonadati</taxon>
        <taxon>Pseudomonadota</taxon>
        <taxon>Betaproteobacteria</taxon>
        <taxon>Neisseriales</taxon>
        <taxon>Chromobacteriaceae</taxon>
        <taxon>Aquitalea</taxon>
    </lineage>
</organism>
<reference evidence="12" key="1">
    <citation type="journal article" date="2017" name="Biotechnol. Biofuels">
        <title>Evaluation of environmental bacterial communities as a factor affecting the growth of duckweed Lemna minor.</title>
        <authorList>
            <person name="Ishizawa H."/>
            <person name="Kuroda M."/>
            <person name="Morikawa M."/>
            <person name="Ike M."/>
        </authorList>
    </citation>
    <scope>NUCLEOTIDE SEQUENCE [LARGE SCALE GENOMIC DNA]</scope>
    <source>
        <strain evidence="12">H3</strain>
    </source>
</reference>
<dbReference type="GO" id="GO:0003724">
    <property type="term" value="F:RNA helicase activity"/>
    <property type="evidence" value="ECO:0007669"/>
    <property type="project" value="TreeGrafter"/>
</dbReference>
<evidence type="ECO:0000256" key="2">
    <source>
        <dbReference type="ARBA" id="ARBA00009046"/>
    </source>
</evidence>
<dbReference type="GO" id="GO:0005524">
    <property type="term" value="F:ATP binding"/>
    <property type="evidence" value="ECO:0007669"/>
    <property type="project" value="UniProtKB-KW"/>
</dbReference>
<keyword evidence="7" id="KW-0347">Helicase</keyword>
<dbReference type="NCBIfam" id="TIGR01587">
    <property type="entry name" value="cas3_core"/>
    <property type="match status" value="1"/>
</dbReference>
<dbReference type="GO" id="GO:0003723">
    <property type="term" value="F:RNA binding"/>
    <property type="evidence" value="ECO:0007669"/>
    <property type="project" value="TreeGrafter"/>
</dbReference>
<proteinExistence type="inferred from homology"/>